<keyword evidence="4 11" id="KW-0808">Transferase</keyword>
<dbReference type="SUPFAM" id="SSF52540">
    <property type="entry name" value="P-loop containing nucleoside triphosphate hydrolases"/>
    <property type="match status" value="1"/>
</dbReference>
<dbReference type="PANTHER" id="PTHR10344:SF4">
    <property type="entry name" value="UMP-CMP KINASE 2, MITOCHONDRIAL"/>
    <property type="match status" value="1"/>
</dbReference>
<dbReference type="PANTHER" id="PTHR10344">
    <property type="entry name" value="THYMIDYLATE KINASE"/>
    <property type="match status" value="1"/>
</dbReference>
<evidence type="ECO:0000259" key="12">
    <source>
        <dbReference type="Pfam" id="PF02223"/>
    </source>
</evidence>
<feature type="binding site" evidence="11">
    <location>
        <begin position="11"/>
        <end position="18"/>
    </location>
    <ligand>
        <name>ATP</name>
        <dbReference type="ChEBI" id="CHEBI:30616"/>
    </ligand>
</feature>
<reference evidence="14" key="1">
    <citation type="journal article" date="2019" name="Int. J. Syst. Evol. Microbiol.">
        <title>The Global Catalogue of Microorganisms (GCM) 10K type strain sequencing project: providing services to taxonomists for standard genome sequencing and annotation.</title>
        <authorList>
            <consortium name="The Broad Institute Genomics Platform"/>
            <consortium name="The Broad Institute Genome Sequencing Center for Infectious Disease"/>
            <person name="Wu L."/>
            <person name="Ma J."/>
        </authorList>
    </citation>
    <scope>NUCLEOTIDE SEQUENCE [LARGE SCALE GENOMIC DNA]</scope>
    <source>
        <strain evidence="14">KCTC 32239</strain>
    </source>
</reference>
<comment type="caution">
    <text evidence="13">The sequence shown here is derived from an EMBL/GenBank/DDBJ whole genome shotgun (WGS) entry which is preliminary data.</text>
</comment>
<comment type="function">
    <text evidence="11">Phosphorylation of dTMP to form dTDP in both de novo and salvage pathways of dTTP synthesis.</text>
</comment>
<dbReference type="Gene3D" id="3.40.50.300">
    <property type="entry name" value="P-loop containing nucleotide triphosphate hydrolases"/>
    <property type="match status" value="1"/>
</dbReference>
<keyword evidence="14" id="KW-1185">Reference proteome</keyword>
<evidence type="ECO:0000256" key="1">
    <source>
        <dbReference type="ARBA" id="ARBA00009776"/>
    </source>
</evidence>
<evidence type="ECO:0000256" key="5">
    <source>
        <dbReference type="ARBA" id="ARBA00022727"/>
    </source>
</evidence>
<evidence type="ECO:0000256" key="4">
    <source>
        <dbReference type="ARBA" id="ARBA00022679"/>
    </source>
</evidence>
<keyword evidence="7 11" id="KW-0418">Kinase</keyword>
<comment type="catalytic activity">
    <reaction evidence="10 11">
        <text>dTMP + ATP = dTDP + ADP</text>
        <dbReference type="Rhea" id="RHEA:13517"/>
        <dbReference type="ChEBI" id="CHEBI:30616"/>
        <dbReference type="ChEBI" id="CHEBI:58369"/>
        <dbReference type="ChEBI" id="CHEBI:63528"/>
        <dbReference type="ChEBI" id="CHEBI:456216"/>
        <dbReference type="EC" id="2.7.4.9"/>
    </reaction>
</comment>
<evidence type="ECO:0000256" key="2">
    <source>
        <dbReference type="ARBA" id="ARBA00012980"/>
    </source>
</evidence>
<accession>A0ABQ3AWZ1</accession>
<dbReference type="EMBL" id="BMYZ01000001">
    <property type="protein sequence ID" value="GGY69474.1"/>
    <property type="molecule type" value="Genomic_DNA"/>
</dbReference>
<keyword evidence="8 11" id="KW-0067">ATP-binding</keyword>
<evidence type="ECO:0000256" key="11">
    <source>
        <dbReference type="HAMAP-Rule" id="MF_00165"/>
    </source>
</evidence>
<evidence type="ECO:0000256" key="3">
    <source>
        <dbReference type="ARBA" id="ARBA00017144"/>
    </source>
</evidence>
<keyword evidence="6 11" id="KW-0547">Nucleotide-binding</keyword>
<evidence type="ECO:0000256" key="7">
    <source>
        <dbReference type="ARBA" id="ARBA00022777"/>
    </source>
</evidence>
<proteinExistence type="inferred from homology"/>
<dbReference type="Proteomes" id="UP000619761">
    <property type="component" value="Unassembled WGS sequence"/>
</dbReference>
<name>A0ABQ3AWZ1_9GAMM</name>
<comment type="similarity">
    <text evidence="1 11">Belongs to the thymidylate kinase family.</text>
</comment>
<feature type="domain" description="Thymidylate kinase-like" evidence="12">
    <location>
        <begin position="9"/>
        <end position="198"/>
    </location>
</feature>
<evidence type="ECO:0000256" key="9">
    <source>
        <dbReference type="ARBA" id="ARBA00029962"/>
    </source>
</evidence>
<dbReference type="NCBIfam" id="TIGR00041">
    <property type="entry name" value="DTMP_kinase"/>
    <property type="match status" value="1"/>
</dbReference>
<evidence type="ECO:0000313" key="13">
    <source>
        <dbReference type="EMBL" id="GGY69474.1"/>
    </source>
</evidence>
<sequence>MLRGKFLTIEGTEGVGKSTNLAFVRDWLQSKGVEVVVTREPGGTPLAEEIRGLLLSKRDESVDETAELLLVFAARAQHLAQVIKPALARGAWVLSDRFTDATYAYQGGGRGLSKATITQLEVLVQGELRPDLTLILDIDVELGLNRARQRGELDRFESETLSFFERVRSAYKARAAESPGRYSLIDAGQELNQVQADIDKELSHLFTV</sequence>
<protein>
    <recommendedName>
        <fullName evidence="3 11">Thymidylate kinase</fullName>
        <ecNumber evidence="2 11">2.7.4.9</ecNumber>
    </recommendedName>
    <alternativeName>
        <fullName evidence="9 11">dTMP kinase</fullName>
    </alternativeName>
</protein>
<keyword evidence="5 11" id="KW-0545">Nucleotide biosynthesis</keyword>
<dbReference type="EC" id="2.7.4.9" evidence="2 11"/>
<dbReference type="RefSeq" id="WP_189416769.1">
    <property type="nucleotide sequence ID" value="NZ_BMYZ01000001.1"/>
</dbReference>
<evidence type="ECO:0000313" key="14">
    <source>
        <dbReference type="Proteomes" id="UP000619761"/>
    </source>
</evidence>
<evidence type="ECO:0000256" key="6">
    <source>
        <dbReference type="ARBA" id="ARBA00022741"/>
    </source>
</evidence>
<dbReference type="InterPro" id="IPR027417">
    <property type="entry name" value="P-loop_NTPase"/>
</dbReference>
<dbReference type="Pfam" id="PF02223">
    <property type="entry name" value="Thymidylate_kin"/>
    <property type="match status" value="1"/>
</dbReference>
<dbReference type="InterPro" id="IPR039430">
    <property type="entry name" value="Thymidylate_kin-like_dom"/>
</dbReference>
<evidence type="ECO:0000256" key="10">
    <source>
        <dbReference type="ARBA" id="ARBA00048743"/>
    </source>
</evidence>
<dbReference type="HAMAP" id="MF_00165">
    <property type="entry name" value="Thymidylate_kinase"/>
    <property type="match status" value="1"/>
</dbReference>
<dbReference type="InterPro" id="IPR018094">
    <property type="entry name" value="Thymidylate_kinase"/>
</dbReference>
<organism evidence="13 14">
    <name type="scientific">Cellvibrio zantedeschiae</name>
    <dbReference type="NCBI Taxonomy" id="1237077"/>
    <lineage>
        <taxon>Bacteria</taxon>
        <taxon>Pseudomonadati</taxon>
        <taxon>Pseudomonadota</taxon>
        <taxon>Gammaproteobacteria</taxon>
        <taxon>Cellvibrionales</taxon>
        <taxon>Cellvibrionaceae</taxon>
        <taxon>Cellvibrio</taxon>
    </lineage>
</organism>
<dbReference type="GO" id="GO:0016301">
    <property type="term" value="F:kinase activity"/>
    <property type="evidence" value="ECO:0007669"/>
    <property type="project" value="UniProtKB-KW"/>
</dbReference>
<evidence type="ECO:0000256" key="8">
    <source>
        <dbReference type="ARBA" id="ARBA00022840"/>
    </source>
</evidence>
<dbReference type="CDD" id="cd01672">
    <property type="entry name" value="TMPK"/>
    <property type="match status" value="1"/>
</dbReference>
<gene>
    <name evidence="11 13" type="primary">tmk</name>
    <name evidence="13" type="ORF">GCM10011613_12270</name>
</gene>